<accession>A0A427B431</accession>
<comment type="caution">
    <text evidence="2">The sequence shown here is derived from an EMBL/GenBank/DDBJ whole genome shotgun (WGS) entry which is preliminary data.</text>
</comment>
<dbReference type="EMBL" id="AMZH03000537">
    <property type="protein sequence ID" value="RRT83221.1"/>
    <property type="molecule type" value="Genomic_DNA"/>
</dbReference>
<protein>
    <submittedName>
        <fullName evidence="2">Uncharacterized protein</fullName>
    </submittedName>
</protein>
<evidence type="ECO:0000256" key="1">
    <source>
        <dbReference type="SAM" id="MobiDB-lite"/>
    </source>
</evidence>
<feature type="region of interest" description="Disordered" evidence="1">
    <location>
        <begin position="1"/>
        <end position="102"/>
    </location>
</feature>
<gene>
    <name evidence="2" type="ORF">B296_00009822</name>
</gene>
<feature type="compositionally biased region" description="Low complexity" evidence="1">
    <location>
        <begin position="40"/>
        <end position="52"/>
    </location>
</feature>
<feature type="compositionally biased region" description="Polar residues" evidence="1">
    <location>
        <begin position="16"/>
        <end position="26"/>
    </location>
</feature>
<evidence type="ECO:0000313" key="3">
    <source>
        <dbReference type="Proteomes" id="UP000287651"/>
    </source>
</evidence>
<sequence>MASASTSVWGERHEAQITSLDGNGSRLSHERALPRTPNPVALVSRAVSASAVGEDEKRESTAGNEVGKAAMSKRDCSGPSLPSLHRNNLQGRDRSAQWVVET</sequence>
<dbReference type="Proteomes" id="UP000287651">
    <property type="component" value="Unassembled WGS sequence"/>
</dbReference>
<organism evidence="2 3">
    <name type="scientific">Ensete ventricosum</name>
    <name type="common">Abyssinian banana</name>
    <name type="synonym">Musa ensete</name>
    <dbReference type="NCBI Taxonomy" id="4639"/>
    <lineage>
        <taxon>Eukaryota</taxon>
        <taxon>Viridiplantae</taxon>
        <taxon>Streptophyta</taxon>
        <taxon>Embryophyta</taxon>
        <taxon>Tracheophyta</taxon>
        <taxon>Spermatophyta</taxon>
        <taxon>Magnoliopsida</taxon>
        <taxon>Liliopsida</taxon>
        <taxon>Zingiberales</taxon>
        <taxon>Musaceae</taxon>
        <taxon>Ensete</taxon>
    </lineage>
</organism>
<evidence type="ECO:0000313" key="2">
    <source>
        <dbReference type="EMBL" id="RRT83221.1"/>
    </source>
</evidence>
<reference evidence="2 3" key="1">
    <citation type="journal article" date="2014" name="Agronomy (Basel)">
        <title>A Draft Genome Sequence for Ensete ventricosum, the Drought-Tolerant Tree Against Hunger.</title>
        <authorList>
            <person name="Harrison J."/>
            <person name="Moore K.A."/>
            <person name="Paszkiewicz K."/>
            <person name="Jones T."/>
            <person name="Grant M."/>
            <person name="Ambacheew D."/>
            <person name="Muzemil S."/>
            <person name="Studholme D.J."/>
        </authorList>
    </citation>
    <scope>NUCLEOTIDE SEQUENCE [LARGE SCALE GENOMIC DNA]</scope>
</reference>
<name>A0A427B431_ENSVE</name>
<proteinExistence type="predicted"/>
<dbReference type="AlphaFoldDB" id="A0A427B431"/>